<dbReference type="Proteomes" id="UP000814033">
    <property type="component" value="Unassembled WGS sequence"/>
</dbReference>
<dbReference type="EMBL" id="MU275847">
    <property type="protein sequence ID" value="KAI0052153.1"/>
    <property type="molecule type" value="Genomic_DNA"/>
</dbReference>
<proteinExistence type="predicted"/>
<protein>
    <submittedName>
        <fullName evidence="1">NAD-P-binding protein</fullName>
    </submittedName>
</protein>
<evidence type="ECO:0000313" key="2">
    <source>
        <dbReference type="Proteomes" id="UP000814033"/>
    </source>
</evidence>
<reference evidence="1" key="1">
    <citation type="submission" date="2021-02" db="EMBL/GenBank/DDBJ databases">
        <authorList>
            <consortium name="DOE Joint Genome Institute"/>
            <person name="Ahrendt S."/>
            <person name="Looney B.P."/>
            <person name="Miyauchi S."/>
            <person name="Morin E."/>
            <person name="Drula E."/>
            <person name="Courty P.E."/>
            <person name="Chicoki N."/>
            <person name="Fauchery L."/>
            <person name="Kohler A."/>
            <person name="Kuo A."/>
            <person name="Labutti K."/>
            <person name="Pangilinan J."/>
            <person name="Lipzen A."/>
            <person name="Riley R."/>
            <person name="Andreopoulos W."/>
            <person name="He G."/>
            <person name="Johnson J."/>
            <person name="Barry K.W."/>
            <person name="Grigoriev I.V."/>
            <person name="Nagy L."/>
            <person name="Hibbett D."/>
            <person name="Henrissat B."/>
            <person name="Matheny P.B."/>
            <person name="Labbe J."/>
            <person name="Martin F."/>
        </authorList>
    </citation>
    <scope>NUCLEOTIDE SEQUENCE</scope>
    <source>
        <strain evidence="1">FP105234-sp</strain>
    </source>
</reference>
<keyword evidence="2" id="KW-1185">Reference proteome</keyword>
<accession>A0ACB8S6Q2</accession>
<name>A0ACB8S6Q2_9AGAM</name>
<reference evidence="1" key="2">
    <citation type="journal article" date="2022" name="New Phytol.">
        <title>Evolutionary transition to the ectomycorrhizal habit in the genomes of a hyperdiverse lineage of mushroom-forming fungi.</title>
        <authorList>
            <person name="Looney B."/>
            <person name="Miyauchi S."/>
            <person name="Morin E."/>
            <person name="Drula E."/>
            <person name="Courty P.E."/>
            <person name="Kohler A."/>
            <person name="Kuo A."/>
            <person name="LaButti K."/>
            <person name="Pangilinan J."/>
            <person name="Lipzen A."/>
            <person name="Riley R."/>
            <person name="Andreopoulos W."/>
            <person name="He G."/>
            <person name="Johnson J."/>
            <person name="Nolan M."/>
            <person name="Tritt A."/>
            <person name="Barry K.W."/>
            <person name="Grigoriev I.V."/>
            <person name="Nagy L.G."/>
            <person name="Hibbett D."/>
            <person name="Henrissat B."/>
            <person name="Matheny P.B."/>
            <person name="Labbe J."/>
            <person name="Martin F.M."/>
        </authorList>
    </citation>
    <scope>NUCLEOTIDE SEQUENCE</scope>
    <source>
        <strain evidence="1">FP105234-sp</strain>
    </source>
</reference>
<gene>
    <name evidence="1" type="ORF">FA95DRAFT_1553836</name>
</gene>
<organism evidence="1 2">
    <name type="scientific">Auriscalpium vulgare</name>
    <dbReference type="NCBI Taxonomy" id="40419"/>
    <lineage>
        <taxon>Eukaryota</taxon>
        <taxon>Fungi</taxon>
        <taxon>Dikarya</taxon>
        <taxon>Basidiomycota</taxon>
        <taxon>Agaricomycotina</taxon>
        <taxon>Agaricomycetes</taxon>
        <taxon>Russulales</taxon>
        <taxon>Auriscalpiaceae</taxon>
        <taxon>Auriscalpium</taxon>
    </lineage>
</organism>
<sequence length="305" mass="33205">MKVLVTGASGVLGTAVYDAFLRSANAAVAGLAYSRAGGERNLQKADLLDANELRKAVTSWGGKTGDWLIHCAAERKPDVAEKDPEGTRKLNVTVPENLAQLSKELGFTLVYISTDYVFDGTSPPYVPSARTNPLNFYGITKRDGEIAVLGVEGARVVVLRVPVLYGPTPSNADSAINILVDVVKDQSGKKYTMDHFQTRYPTNVLDIAGFLVRLSALPKNVTIPPILHYSAPEPYTKYEICLIFARILNVSHDHIKPETNPPVGATPRPHDTQLYVRETEDLVGLGAESFVGWWETYLTGSSSDT</sequence>
<evidence type="ECO:0000313" key="1">
    <source>
        <dbReference type="EMBL" id="KAI0052153.1"/>
    </source>
</evidence>
<comment type="caution">
    <text evidence="1">The sequence shown here is derived from an EMBL/GenBank/DDBJ whole genome shotgun (WGS) entry which is preliminary data.</text>
</comment>